<gene>
    <name evidence="1" type="ORF">ACFP90_15445</name>
</gene>
<keyword evidence="2" id="KW-1185">Reference proteome</keyword>
<dbReference type="Proteomes" id="UP001596317">
    <property type="component" value="Unassembled WGS sequence"/>
</dbReference>
<dbReference type="EMBL" id="JBHSWB010000001">
    <property type="protein sequence ID" value="MFC6661575.1"/>
    <property type="molecule type" value="Genomic_DNA"/>
</dbReference>
<protein>
    <submittedName>
        <fullName evidence="1">Uncharacterized protein</fullName>
    </submittedName>
</protein>
<dbReference type="RefSeq" id="WP_224608308.1">
    <property type="nucleotide sequence ID" value="NZ_JAIQXV010000008.1"/>
</dbReference>
<name>A0ABW1ZKW7_9DEIO</name>
<accession>A0ABW1ZKW7</accession>
<organism evidence="1 2">
    <name type="scientific">Deinococcus multiflagellatus</name>
    <dbReference type="NCBI Taxonomy" id="1656887"/>
    <lineage>
        <taxon>Bacteria</taxon>
        <taxon>Thermotogati</taxon>
        <taxon>Deinococcota</taxon>
        <taxon>Deinococci</taxon>
        <taxon>Deinococcales</taxon>
        <taxon>Deinococcaceae</taxon>
        <taxon>Deinococcus</taxon>
    </lineage>
</organism>
<proteinExistence type="predicted"/>
<evidence type="ECO:0000313" key="2">
    <source>
        <dbReference type="Proteomes" id="UP001596317"/>
    </source>
</evidence>
<comment type="caution">
    <text evidence="1">The sequence shown here is derived from an EMBL/GenBank/DDBJ whole genome shotgun (WGS) entry which is preliminary data.</text>
</comment>
<sequence>MIRMLFLMALLAPTAVPPGIQEWAQDEQLTLQSARTTTQGDWSVFDGQYRALSGKVTVKLVSSRAGGDGTPYNRLRYDFVYPRDSAAAVTMVKTYAQQEAVEVLDSKRLNACLEAVQQAKAPQVKTMVWKMLNAQEGRFLKVNCGVTATSTYVTYEEKALSSTYWKK</sequence>
<reference evidence="2" key="1">
    <citation type="journal article" date="2019" name="Int. J. Syst. Evol. Microbiol.">
        <title>The Global Catalogue of Microorganisms (GCM) 10K type strain sequencing project: providing services to taxonomists for standard genome sequencing and annotation.</title>
        <authorList>
            <consortium name="The Broad Institute Genomics Platform"/>
            <consortium name="The Broad Institute Genome Sequencing Center for Infectious Disease"/>
            <person name="Wu L."/>
            <person name="Ma J."/>
        </authorList>
    </citation>
    <scope>NUCLEOTIDE SEQUENCE [LARGE SCALE GENOMIC DNA]</scope>
    <source>
        <strain evidence="2">CCUG 63830</strain>
    </source>
</reference>
<evidence type="ECO:0000313" key="1">
    <source>
        <dbReference type="EMBL" id="MFC6661575.1"/>
    </source>
</evidence>